<dbReference type="AlphaFoldDB" id="A0A1G6CC60"/>
<evidence type="ECO:0000256" key="4">
    <source>
        <dbReference type="ARBA" id="ARBA00022519"/>
    </source>
</evidence>
<gene>
    <name evidence="14" type="ORF">SAMN02982931_02312</name>
</gene>
<keyword evidence="7" id="KW-0448">Lipopolysaccharide biosynthesis</keyword>
<dbReference type="GO" id="GO:0008713">
    <property type="term" value="F:ADP-heptose-lipopolysaccharide heptosyltransferase activity"/>
    <property type="evidence" value="ECO:0007669"/>
    <property type="project" value="TreeGrafter"/>
</dbReference>
<dbReference type="InterPro" id="IPR011908">
    <property type="entry name" value="LipoPS_heptosylTferase-I"/>
</dbReference>
<dbReference type="GO" id="GO:0009244">
    <property type="term" value="P:lipopolysaccharide core region biosynthetic process"/>
    <property type="evidence" value="ECO:0007669"/>
    <property type="project" value="InterPro"/>
</dbReference>
<comment type="similarity">
    <text evidence="9">Belongs to the glycosyltransferase 9 family.</text>
</comment>
<evidence type="ECO:0000256" key="6">
    <source>
        <dbReference type="ARBA" id="ARBA00022679"/>
    </source>
</evidence>
<evidence type="ECO:0000256" key="5">
    <source>
        <dbReference type="ARBA" id="ARBA00022676"/>
    </source>
</evidence>
<evidence type="ECO:0000256" key="9">
    <source>
        <dbReference type="ARBA" id="ARBA00043995"/>
    </source>
</evidence>
<name>A0A1G6CC60_9HYPH</name>
<comment type="pathway">
    <text evidence="2">Bacterial outer membrane biogenesis; LPS core biosynthesis.</text>
</comment>
<evidence type="ECO:0000256" key="2">
    <source>
        <dbReference type="ARBA" id="ARBA00004713"/>
    </source>
</evidence>
<dbReference type="PANTHER" id="PTHR30160:SF19">
    <property type="entry name" value="LIPOPOLYSACCHARIDE HEPTOSYLTRANSFERASE 1"/>
    <property type="match status" value="1"/>
</dbReference>
<keyword evidence="5" id="KW-0328">Glycosyltransferase</keyword>
<dbReference type="EMBL" id="FMXQ01000004">
    <property type="protein sequence ID" value="SDB30476.1"/>
    <property type="molecule type" value="Genomic_DNA"/>
</dbReference>
<comment type="subcellular location">
    <subcellularLocation>
        <location evidence="1">Cell inner membrane</location>
        <topology evidence="1">Peripheral membrane protein</topology>
        <orientation evidence="1">Cytoplasmic side</orientation>
    </subcellularLocation>
</comment>
<evidence type="ECO:0000256" key="7">
    <source>
        <dbReference type="ARBA" id="ARBA00022985"/>
    </source>
</evidence>
<keyword evidence="3" id="KW-1003">Cell membrane</keyword>
<dbReference type="InterPro" id="IPR051199">
    <property type="entry name" value="LPS_LOS_Heptosyltrfase"/>
</dbReference>
<dbReference type="OrthoDB" id="9807356at2"/>
<dbReference type="GO" id="GO:0005886">
    <property type="term" value="C:plasma membrane"/>
    <property type="evidence" value="ECO:0007669"/>
    <property type="project" value="UniProtKB-SubCell"/>
</dbReference>
<dbReference type="STRING" id="665467.SAMN02982931_02312"/>
<evidence type="ECO:0000256" key="12">
    <source>
        <dbReference type="ARBA" id="ARBA00044330"/>
    </source>
</evidence>
<evidence type="ECO:0000256" key="1">
    <source>
        <dbReference type="ARBA" id="ARBA00004515"/>
    </source>
</evidence>
<evidence type="ECO:0000313" key="14">
    <source>
        <dbReference type="EMBL" id="SDB30476.1"/>
    </source>
</evidence>
<proteinExistence type="inferred from homology"/>
<evidence type="ECO:0000256" key="13">
    <source>
        <dbReference type="ARBA" id="ARBA00049201"/>
    </source>
</evidence>
<accession>A0A1G6CC60</accession>
<comment type="catalytic activity">
    <reaction evidence="13">
        <text>an alpha-Kdo-(2-&gt;4)-alpha-Kdo-(2-&gt;6)-lipid A + ADP-L-glycero-beta-D-manno-heptose = an L-alpha-D-Hep-(1-&gt;5)-[alpha-Kdo-(2-&gt;4)]-alpha-Kdo-(2-&gt;6)-lipid A + ADP + H(+)</text>
        <dbReference type="Rhea" id="RHEA:74067"/>
        <dbReference type="ChEBI" id="CHEBI:15378"/>
        <dbReference type="ChEBI" id="CHEBI:61506"/>
        <dbReference type="ChEBI" id="CHEBI:176431"/>
        <dbReference type="ChEBI" id="CHEBI:193068"/>
        <dbReference type="ChEBI" id="CHEBI:456216"/>
        <dbReference type="EC" id="2.4.99.23"/>
    </reaction>
</comment>
<evidence type="ECO:0000256" key="3">
    <source>
        <dbReference type="ARBA" id="ARBA00022475"/>
    </source>
</evidence>
<reference evidence="14 15" key="1">
    <citation type="submission" date="2016-10" db="EMBL/GenBank/DDBJ databases">
        <authorList>
            <person name="de Groot N.N."/>
        </authorList>
    </citation>
    <scope>NUCLEOTIDE SEQUENCE [LARGE SCALE GENOMIC DNA]</scope>
    <source>
        <strain evidence="14 15">ATCC 35022</strain>
    </source>
</reference>
<keyword evidence="6 14" id="KW-0808">Transferase</keyword>
<dbReference type="RefSeq" id="WP_090876579.1">
    <property type="nucleotide sequence ID" value="NZ_FMXQ01000004.1"/>
</dbReference>
<dbReference type="Pfam" id="PF01075">
    <property type="entry name" value="Glyco_transf_9"/>
    <property type="match status" value="1"/>
</dbReference>
<dbReference type="SUPFAM" id="SSF53756">
    <property type="entry name" value="UDP-Glycosyltransferase/glycogen phosphorylase"/>
    <property type="match status" value="1"/>
</dbReference>
<dbReference type="Gene3D" id="3.40.50.2000">
    <property type="entry name" value="Glycogen Phosphorylase B"/>
    <property type="match status" value="2"/>
</dbReference>
<evidence type="ECO:0000313" key="15">
    <source>
        <dbReference type="Proteomes" id="UP000199071"/>
    </source>
</evidence>
<protein>
    <recommendedName>
        <fullName evidence="11">Lipopolysaccharide heptosyltransferase 1</fullName>
        <ecNumber evidence="10">2.4.99.23</ecNumber>
    </recommendedName>
    <alternativeName>
        <fullName evidence="12">ADP-heptose:lipopolysaccharide heptosyltransferase I</fullName>
    </alternativeName>
</protein>
<dbReference type="GO" id="GO:0005829">
    <property type="term" value="C:cytosol"/>
    <property type="evidence" value="ECO:0007669"/>
    <property type="project" value="TreeGrafter"/>
</dbReference>
<keyword evidence="15" id="KW-1185">Reference proteome</keyword>
<evidence type="ECO:0000256" key="8">
    <source>
        <dbReference type="ARBA" id="ARBA00023136"/>
    </source>
</evidence>
<evidence type="ECO:0000256" key="11">
    <source>
        <dbReference type="ARBA" id="ARBA00044190"/>
    </source>
</evidence>
<evidence type="ECO:0000256" key="10">
    <source>
        <dbReference type="ARBA" id="ARBA00044041"/>
    </source>
</evidence>
<dbReference type="CDD" id="cd03789">
    <property type="entry name" value="GT9_LPS_heptosyltransferase"/>
    <property type="match status" value="1"/>
</dbReference>
<dbReference type="PANTHER" id="PTHR30160">
    <property type="entry name" value="TETRAACYLDISACCHARIDE 4'-KINASE-RELATED"/>
    <property type="match status" value="1"/>
</dbReference>
<dbReference type="NCBIfam" id="TIGR02193">
    <property type="entry name" value="heptsyl_trn_I"/>
    <property type="match status" value="1"/>
</dbReference>
<organism evidence="14 15">
    <name type="scientific">Bauldia litoralis</name>
    <dbReference type="NCBI Taxonomy" id="665467"/>
    <lineage>
        <taxon>Bacteria</taxon>
        <taxon>Pseudomonadati</taxon>
        <taxon>Pseudomonadota</taxon>
        <taxon>Alphaproteobacteria</taxon>
        <taxon>Hyphomicrobiales</taxon>
        <taxon>Kaistiaceae</taxon>
        <taxon>Bauldia</taxon>
    </lineage>
</organism>
<dbReference type="EC" id="2.4.99.23" evidence="10"/>
<dbReference type="Proteomes" id="UP000199071">
    <property type="component" value="Unassembled WGS sequence"/>
</dbReference>
<sequence>MKILIVKLTSFGDVIHTFPAISDLRSQRPDIQIDWLVEDSFAPFVALHPAVSTIHPASFRRLRSPPSRWTRLPMEAIRLGRALRAARYDYVVDMQGLLKSAIPALLAGRGVAGYDTDSARERAASRLYRWGIPVPRAMHAVERSRRLLAAAVGYTVPAGQGRYGLRVLDGRDSALPKPYAIAMHAASWETKLWPERNWRGVLEEITAGGRSVVLPWGSPDEKARAERLAVDIDGVHVMRSMLSGADLARVVSGAEFAIGLDSGLMHLATALDVPGIWLFGPTDPGLTGPYGKDQTVLASRYPEAPCRRRTCDREPGGHCCMQAIDPYDVVAAIQALTSQS</sequence>
<keyword evidence="8" id="KW-0472">Membrane</keyword>
<keyword evidence="4" id="KW-0997">Cell inner membrane</keyword>
<dbReference type="InterPro" id="IPR002201">
    <property type="entry name" value="Glyco_trans_9"/>
</dbReference>